<evidence type="ECO:0000259" key="2">
    <source>
        <dbReference type="Pfam" id="PF05272"/>
    </source>
</evidence>
<sequence length="459" mass="52465">MSKNTKKALTVVDGGKGSNAPLATDDWRRDLTRNRDGKVEGTLHNLMLIFENDDRLKGLWWLNESTNQIELSRDAPWQGGTRREFIDADSFELAAWLQDPERYWVACSDEAVLKSVIAISRRYRRHPIREYLSALKWDETPRVERMLVELFGAPDNAYSLRAALCFAVGAVARILWFDAKQPSVGAQVDFMLVLEGEQGKRKSSALRELFGSAWFVETSESPTGKDFYQVIQGCWGVEIGEMDSFGKADVTSVKTAITRRVDKFRAPYERQPRSYRRECVFAGTTNEHEYLKDATGGRRFLPVRTDGEVKIDDIREQRDQLWAEAVHLFTAGTEWWHLPENAAEEQEARYVGDSWEGRIARWLEGKTPGENAYPPEHTYGGLKPLASTTTDELLTYAIRADVAKHGRPEQMRIAQVMKRLGWSSERVLRDGYRERRWVRASGDDAPVQPAGRRDDDPPF</sequence>
<dbReference type="RefSeq" id="WP_232136000.1">
    <property type="nucleotide sequence ID" value="NZ_JAJQKU010000002.1"/>
</dbReference>
<gene>
    <name evidence="3" type="ORF">LTT95_08915</name>
</gene>
<dbReference type="PANTHER" id="PTHR34985:SF1">
    <property type="entry name" value="SLR0554 PROTEIN"/>
    <property type="match status" value="1"/>
</dbReference>
<proteinExistence type="predicted"/>
<dbReference type="PANTHER" id="PTHR34985">
    <property type="entry name" value="SLR0554 PROTEIN"/>
    <property type="match status" value="1"/>
</dbReference>
<evidence type="ECO:0000313" key="3">
    <source>
        <dbReference type="EMBL" id="MCD9097059.1"/>
    </source>
</evidence>
<feature type="region of interest" description="Disordered" evidence="1">
    <location>
        <begin position="439"/>
        <end position="459"/>
    </location>
</feature>
<reference evidence="3" key="1">
    <citation type="submission" date="2021-12" db="EMBL/GenBank/DDBJ databases">
        <authorList>
            <person name="Ulrich A."/>
        </authorList>
    </citation>
    <scope>NUCLEOTIDE SEQUENCE</scope>
    <source>
        <strain evidence="3">A1P009</strain>
    </source>
</reference>
<evidence type="ECO:0000313" key="4">
    <source>
        <dbReference type="Proteomes" id="UP001430360"/>
    </source>
</evidence>
<dbReference type="Proteomes" id="UP001430360">
    <property type="component" value="Unassembled WGS sequence"/>
</dbReference>
<accession>A0ABS8UCU7</accession>
<dbReference type="Pfam" id="PF05272">
    <property type="entry name" value="VapE-like_dom"/>
    <property type="match status" value="1"/>
</dbReference>
<dbReference type="InterPro" id="IPR007936">
    <property type="entry name" value="VapE-like_dom"/>
</dbReference>
<comment type="caution">
    <text evidence="3">The sequence shown here is derived from an EMBL/GenBank/DDBJ whole genome shotgun (WGS) entry which is preliminary data.</text>
</comment>
<reference evidence="3" key="2">
    <citation type="journal article" date="2022" name="Syst. Appl. Microbiol.">
        <title>Physiological and genomic characterisation of Luteimonas fraxinea sp. nov., a bacterial species associated with trees tolerant to ash dieback.</title>
        <authorList>
            <person name="Ulrich K."/>
            <person name="Becker R."/>
            <person name="Behrendt U."/>
            <person name="Kube M."/>
            <person name="Schneck V."/>
            <person name="Ulrich A."/>
        </authorList>
    </citation>
    <scope>NUCLEOTIDE SEQUENCE</scope>
    <source>
        <strain evidence="3">A1P009</strain>
    </source>
</reference>
<organism evidence="3 4">
    <name type="scientific">Luteimonas fraxinea</name>
    <dbReference type="NCBI Taxonomy" id="2901869"/>
    <lineage>
        <taxon>Bacteria</taxon>
        <taxon>Pseudomonadati</taxon>
        <taxon>Pseudomonadota</taxon>
        <taxon>Gammaproteobacteria</taxon>
        <taxon>Lysobacterales</taxon>
        <taxon>Lysobacteraceae</taxon>
        <taxon>Luteimonas</taxon>
    </lineage>
</organism>
<keyword evidence="4" id="KW-1185">Reference proteome</keyword>
<dbReference type="EMBL" id="JAJQKU010000002">
    <property type="protein sequence ID" value="MCD9097059.1"/>
    <property type="molecule type" value="Genomic_DNA"/>
</dbReference>
<protein>
    <submittedName>
        <fullName evidence="3">Virulence factor</fullName>
    </submittedName>
</protein>
<feature type="domain" description="Virulence-associated protein E-like" evidence="2">
    <location>
        <begin position="132"/>
        <end position="347"/>
    </location>
</feature>
<evidence type="ECO:0000256" key="1">
    <source>
        <dbReference type="SAM" id="MobiDB-lite"/>
    </source>
</evidence>
<name>A0ABS8UCU7_9GAMM</name>